<dbReference type="Gene3D" id="3.40.50.2300">
    <property type="match status" value="1"/>
</dbReference>
<reference evidence="10" key="2">
    <citation type="submission" date="2022-01" db="EMBL/GenBank/DDBJ databases">
        <authorList>
            <person name="Yamashiro T."/>
            <person name="Shiraishi A."/>
            <person name="Satake H."/>
            <person name="Nakayama K."/>
        </authorList>
    </citation>
    <scope>NUCLEOTIDE SEQUENCE</scope>
</reference>
<feature type="region of interest" description="Disordered" evidence="6">
    <location>
        <begin position="682"/>
        <end position="714"/>
    </location>
</feature>
<comment type="caution">
    <text evidence="10">The sequence shown here is derived from an EMBL/GenBank/DDBJ whole genome shotgun (WGS) entry which is preliminary data.</text>
</comment>
<reference evidence="10" key="1">
    <citation type="journal article" date="2022" name="Int. J. Mol. Sci.">
        <title>Draft Genome of Tanacetum Coccineum: Genomic Comparison of Closely Related Tanacetum-Family Plants.</title>
        <authorList>
            <person name="Yamashiro T."/>
            <person name="Shiraishi A."/>
            <person name="Nakayama K."/>
            <person name="Satake H."/>
        </authorList>
    </citation>
    <scope>NUCLEOTIDE SEQUENCE</scope>
</reference>
<dbReference type="InterPro" id="IPR050956">
    <property type="entry name" value="2C_system_His_kinase"/>
</dbReference>
<evidence type="ECO:0000259" key="9">
    <source>
        <dbReference type="PROSITE" id="PS50110"/>
    </source>
</evidence>
<dbReference type="EC" id="2.7.13.3" evidence="2"/>
<dbReference type="InterPro" id="IPR003661">
    <property type="entry name" value="HisK_dim/P_dom"/>
</dbReference>
<comment type="catalytic activity">
    <reaction evidence="1">
        <text>ATP + protein L-histidine = ADP + protein N-phospho-L-histidine.</text>
        <dbReference type="EC" id="2.7.13.3"/>
    </reaction>
</comment>
<feature type="compositionally biased region" description="Polar residues" evidence="6">
    <location>
        <begin position="703"/>
        <end position="714"/>
    </location>
</feature>
<dbReference type="Pfam" id="PF00072">
    <property type="entry name" value="Response_reg"/>
    <property type="match status" value="1"/>
</dbReference>
<evidence type="ECO:0000256" key="1">
    <source>
        <dbReference type="ARBA" id="ARBA00000085"/>
    </source>
</evidence>
<keyword evidence="5" id="KW-0175">Coiled coil</keyword>
<keyword evidence="7" id="KW-0472">Membrane</keyword>
<name>A0ABQ5D138_9ASTR</name>
<keyword evidence="11" id="KW-1185">Reference proteome</keyword>
<dbReference type="EMBL" id="BQNB010014748">
    <property type="protein sequence ID" value="GJT31921.1"/>
    <property type="molecule type" value="Genomic_DNA"/>
</dbReference>
<keyword evidence="7" id="KW-1133">Transmembrane helix</keyword>
<comment type="caution">
    <text evidence="4">Lacks conserved residue(s) required for the propagation of feature annotation.</text>
</comment>
<dbReference type="PANTHER" id="PTHR43719:SF75">
    <property type="entry name" value="HISTIDINE KINASE CKI1"/>
    <property type="match status" value="1"/>
</dbReference>
<dbReference type="CDD" id="cd17546">
    <property type="entry name" value="REC_hyHK_CKI1_RcsC-like"/>
    <property type="match status" value="1"/>
</dbReference>
<protein>
    <recommendedName>
        <fullName evidence="2">histidine kinase</fullName>
        <ecNumber evidence="2">2.7.13.3</ecNumber>
    </recommendedName>
</protein>
<dbReference type="Proteomes" id="UP001151760">
    <property type="component" value="Unassembled WGS sequence"/>
</dbReference>
<evidence type="ECO:0000256" key="3">
    <source>
        <dbReference type="ARBA" id="ARBA00022553"/>
    </source>
</evidence>
<gene>
    <name evidence="10" type="ORF">Tco_0922340</name>
</gene>
<accession>A0ABQ5D138</accession>
<feature type="domain" description="Response regulatory" evidence="9">
    <location>
        <begin position="616"/>
        <end position="825"/>
    </location>
</feature>
<feature type="domain" description="Histidine kinase" evidence="8">
    <location>
        <begin position="279"/>
        <end position="529"/>
    </location>
</feature>
<dbReference type="SUPFAM" id="SSF55874">
    <property type="entry name" value="ATPase domain of HSP90 chaperone/DNA topoisomerase II/histidine kinase"/>
    <property type="match status" value="1"/>
</dbReference>
<evidence type="ECO:0000313" key="10">
    <source>
        <dbReference type="EMBL" id="GJT31921.1"/>
    </source>
</evidence>
<evidence type="ECO:0000256" key="4">
    <source>
        <dbReference type="PROSITE-ProRule" id="PRU00169"/>
    </source>
</evidence>
<dbReference type="InterPro" id="IPR036890">
    <property type="entry name" value="HATPase_C_sf"/>
</dbReference>
<dbReference type="Gene3D" id="3.30.565.10">
    <property type="entry name" value="Histidine kinase-like ATPase, C-terminal domain"/>
    <property type="match status" value="1"/>
</dbReference>
<evidence type="ECO:0000313" key="11">
    <source>
        <dbReference type="Proteomes" id="UP001151760"/>
    </source>
</evidence>
<keyword evidence="7" id="KW-0812">Transmembrane</keyword>
<dbReference type="SUPFAM" id="SSF52172">
    <property type="entry name" value="CheY-like"/>
    <property type="match status" value="1"/>
</dbReference>
<organism evidence="10 11">
    <name type="scientific">Tanacetum coccineum</name>
    <dbReference type="NCBI Taxonomy" id="301880"/>
    <lineage>
        <taxon>Eukaryota</taxon>
        <taxon>Viridiplantae</taxon>
        <taxon>Streptophyta</taxon>
        <taxon>Embryophyta</taxon>
        <taxon>Tracheophyta</taxon>
        <taxon>Spermatophyta</taxon>
        <taxon>Magnoliopsida</taxon>
        <taxon>eudicotyledons</taxon>
        <taxon>Gunneridae</taxon>
        <taxon>Pentapetalae</taxon>
        <taxon>asterids</taxon>
        <taxon>campanulids</taxon>
        <taxon>Asterales</taxon>
        <taxon>Asteraceae</taxon>
        <taxon>Asteroideae</taxon>
        <taxon>Anthemideae</taxon>
        <taxon>Anthemidinae</taxon>
        <taxon>Tanacetum</taxon>
    </lineage>
</organism>
<keyword evidence="3" id="KW-0597">Phosphoprotein</keyword>
<feature type="transmembrane region" description="Helical" evidence="7">
    <location>
        <begin position="233"/>
        <end position="260"/>
    </location>
</feature>
<dbReference type="InterPro" id="IPR011006">
    <property type="entry name" value="CheY-like_superfamily"/>
</dbReference>
<dbReference type="InterPro" id="IPR001789">
    <property type="entry name" value="Sig_transdc_resp-reg_receiver"/>
</dbReference>
<feature type="compositionally biased region" description="Polar residues" evidence="6">
    <location>
        <begin position="682"/>
        <end position="691"/>
    </location>
</feature>
<dbReference type="Pfam" id="PF02518">
    <property type="entry name" value="HATPase_c"/>
    <property type="match status" value="1"/>
</dbReference>
<evidence type="ECO:0000256" key="7">
    <source>
        <dbReference type="SAM" id="Phobius"/>
    </source>
</evidence>
<feature type="coiled-coil region" evidence="5">
    <location>
        <begin position="640"/>
        <end position="667"/>
    </location>
</feature>
<proteinExistence type="predicted"/>
<evidence type="ECO:0000259" key="8">
    <source>
        <dbReference type="PROSITE" id="PS50109"/>
    </source>
</evidence>
<dbReference type="PROSITE" id="PS50109">
    <property type="entry name" value="HIS_KIN"/>
    <property type="match status" value="1"/>
</dbReference>
<dbReference type="SMART" id="SM00387">
    <property type="entry name" value="HATPase_c"/>
    <property type="match status" value="1"/>
</dbReference>
<evidence type="ECO:0000256" key="2">
    <source>
        <dbReference type="ARBA" id="ARBA00012438"/>
    </source>
</evidence>
<evidence type="ECO:0000256" key="6">
    <source>
        <dbReference type="SAM" id="MobiDB-lite"/>
    </source>
</evidence>
<evidence type="ECO:0000256" key="5">
    <source>
        <dbReference type="SAM" id="Coils"/>
    </source>
</evidence>
<dbReference type="PROSITE" id="PS50110">
    <property type="entry name" value="RESPONSE_REGULATORY"/>
    <property type="match status" value="1"/>
</dbReference>
<dbReference type="InterPro" id="IPR005467">
    <property type="entry name" value="His_kinase_dom"/>
</dbReference>
<dbReference type="InterPro" id="IPR003594">
    <property type="entry name" value="HATPase_dom"/>
</dbReference>
<dbReference type="CDD" id="cd00082">
    <property type="entry name" value="HisKA"/>
    <property type="match status" value="1"/>
</dbReference>
<dbReference type="PANTHER" id="PTHR43719">
    <property type="entry name" value="TWO-COMPONENT HISTIDINE KINASE"/>
    <property type="match status" value="1"/>
</dbReference>
<sequence length="837" mass="92930">MITSRPFTFFILLSLVGLLLPSLLIPFWIIKIKEVEHEVDLITSRSHKEIWSIVQNATTTLLPTSSSAMNLARVAAIALGKIDVAFSQIETKLYGDVVVFPPQLLDNESWFQKALNTTHHPFASLGHSWYDVDNPLVLSTARVGDDEVISLGFELKSLMNVVRGIIPFGGGFYLATKDGNVLGDGIDNTSLVLDGNATICFQRLRANGDRNVKDVYVLALPYDGLQRKMHKNIVFLFVLMALMFFVICIVNFVDLLVVAARKKMCLTSEIKNRDLEFVKASHDIRASLAGITGMVEMSTNDLPQGSDLAKNLKRVKSRSEDLKMNSILDKSKNEARKIQPEEKPFDLIKVLEEQVDLFYPVGQRKGLDVILDKGDFHLSKTHSQVKGDKVKLKQILANLLSNAVKFTKEGYVSVRCRAHAGGGWRGGEGGGWSGALTINSRVQNSTPSSTGDKLTRCLLCFYPKVNKKFGIMERINKVHSDPNYMEFCFEVIDTGKGIPKDKRVSVFENYVQVKETTPKHEGNGLGLGIETAPEHEGTGLGLGCLSLVNVLSKFVLSSNKNAKKVRLMGGEISIVDNKVGEKGTCLPNIHEDDKTLSSGSTTPLRSPKRLDDNSSIVVIFISSDERRRVIQEFLRAHKIKVLAVKNIVELSQTLRKLKQEQEKVSSSKSYLNKSFGCLSWPRSRSSNTSPKNVPLSAMDGTDVSPTQSLDENQLPPSDLIIPMPVHGTRLNSLINLLPEFGGMFPSTPPHQNQPTPREMSEMDGCEATKQIRLVEKTYGVHIPIIGLTAHEEGEELNKMFAAGIDIYVSKPLDDQKVLKVIEDLQYTQIRRMTEDVQ</sequence>
<feature type="transmembrane region" description="Helical" evidence="7">
    <location>
        <begin position="6"/>
        <end position="30"/>
    </location>
</feature>